<comment type="caution">
    <text evidence="1">The sequence shown here is derived from an EMBL/GenBank/DDBJ whole genome shotgun (WGS) entry which is preliminary data.</text>
</comment>
<dbReference type="Proteomes" id="UP001283361">
    <property type="component" value="Unassembled WGS sequence"/>
</dbReference>
<keyword evidence="2" id="KW-1185">Reference proteome</keyword>
<proteinExistence type="predicted"/>
<protein>
    <submittedName>
        <fullName evidence="1">Uncharacterized protein</fullName>
    </submittedName>
</protein>
<evidence type="ECO:0000313" key="2">
    <source>
        <dbReference type="Proteomes" id="UP001283361"/>
    </source>
</evidence>
<organism evidence="1 2">
    <name type="scientific">Elysia crispata</name>
    <name type="common">lettuce slug</name>
    <dbReference type="NCBI Taxonomy" id="231223"/>
    <lineage>
        <taxon>Eukaryota</taxon>
        <taxon>Metazoa</taxon>
        <taxon>Spiralia</taxon>
        <taxon>Lophotrochozoa</taxon>
        <taxon>Mollusca</taxon>
        <taxon>Gastropoda</taxon>
        <taxon>Heterobranchia</taxon>
        <taxon>Euthyneura</taxon>
        <taxon>Panpulmonata</taxon>
        <taxon>Sacoglossa</taxon>
        <taxon>Placobranchoidea</taxon>
        <taxon>Plakobranchidae</taxon>
        <taxon>Elysia</taxon>
    </lineage>
</organism>
<gene>
    <name evidence="1" type="ORF">RRG08_016831</name>
</gene>
<evidence type="ECO:0000313" key="1">
    <source>
        <dbReference type="EMBL" id="KAK3764804.1"/>
    </source>
</evidence>
<name>A0AAE1DBQ3_9GAST</name>
<accession>A0AAE1DBQ3</accession>
<sequence length="257" mass="28385">MITIVEHRAYHAVWKPQGPITPCSSFAAVRVEPHPIKPTLLQKRDETDTSLLLTPVFVQAPDREGIDWAGGKRLIDMDEERRVHTGHVIKLGPSPNDDAGLEPLTYVPTDIRADVLTLQPLALRLHQAISRTSALTPTRGCKRLYGKITPEDQNILQLAAVYPTLQAKSISGLIIGGCERVSCRLSQRGKVKGYGKFLAHYGRKDKPKRYIGKSFKNEIALNCAVSVKLERKLCVPMGDSGYLPSPAGHQRCGVVHE</sequence>
<dbReference type="EMBL" id="JAWDGP010004391">
    <property type="protein sequence ID" value="KAK3764804.1"/>
    <property type="molecule type" value="Genomic_DNA"/>
</dbReference>
<dbReference type="AlphaFoldDB" id="A0AAE1DBQ3"/>
<reference evidence="1" key="1">
    <citation type="journal article" date="2023" name="G3 (Bethesda)">
        <title>A reference genome for the long-term kleptoplast-retaining sea slug Elysia crispata morphotype clarki.</title>
        <authorList>
            <person name="Eastman K.E."/>
            <person name="Pendleton A.L."/>
            <person name="Shaikh M.A."/>
            <person name="Suttiyut T."/>
            <person name="Ogas R."/>
            <person name="Tomko P."/>
            <person name="Gavelis G."/>
            <person name="Widhalm J.R."/>
            <person name="Wisecaver J.H."/>
        </authorList>
    </citation>
    <scope>NUCLEOTIDE SEQUENCE</scope>
    <source>
        <strain evidence="1">ECLA1</strain>
    </source>
</reference>